<dbReference type="PANTHER" id="PTHR48111:SF22">
    <property type="entry name" value="REGULATOR OF RPOS"/>
    <property type="match status" value="1"/>
</dbReference>
<evidence type="ECO:0000256" key="3">
    <source>
        <dbReference type="ARBA" id="ARBA00023012"/>
    </source>
</evidence>
<evidence type="ECO:0000256" key="6">
    <source>
        <dbReference type="ARBA" id="ARBA00023163"/>
    </source>
</evidence>
<dbReference type="Pfam" id="PF00072">
    <property type="entry name" value="Response_reg"/>
    <property type="match status" value="1"/>
</dbReference>
<keyword evidence="4" id="KW-0805">Transcription regulation</keyword>
<feature type="DNA-binding region" description="OmpR/PhoB-type" evidence="8">
    <location>
        <begin position="132"/>
        <end position="227"/>
    </location>
</feature>
<protein>
    <submittedName>
        <fullName evidence="11">DNA-binding response regulator, OmpR family, contains REC and winged-helix (WHTH) domain</fullName>
    </submittedName>
</protein>
<dbReference type="Gene3D" id="1.10.10.10">
    <property type="entry name" value="Winged helix-like DNA-binding domain superfamily/Winged helix DNA-binding domain"/>
    <property type="match status" value="1"/>
</dbReference>
<evidence type="ECO:0000259" key="10">
    <source>
        <dbReference type="PROSITE" id="PS51755"/>
    </source>
</evidence>
<dbReference type="Gene3D" id="6.10.250.690">
    <property type="match status" value="1"/>
</dbReference>
<dbReference type="SUPFAM" id="SSF52172">
    <property type="entry name" value="CheY-like"/>
    <property type="match status" value="1"/>
</dbReference>
<dbReference type="Proteomes" id="UP000198688">
    <property type="component" value="Chromosome I"/>
</dbReference>
<dbReference type="STRING" id="113562.SAMN04489716_3081"/>
<evidence type="ECO:0000256" key="8">
    <source>
        <dbReference type="PROSITE-ProRule" id="PRU01091"/>
    </source>
</evidence>
<evidence type="ECO:0000256" key="5">
    <source>
        <dbReference type="ARBA" id="ARBA00023125"/>
    </source>
</evidence>
<reference evidence="11 12" key="1">
    <citation type="submission" date="2016-10" db="EMBL/GenBank/DDBJ databases">
        <authorList>
            <person name="de Groot N.N."/>
        </authorList>
    </citation>
    <scope>NUCLEOTIDE SEQUENCE [LARGE SCALE GENOMIC DNA]</scope>
    <source>
        <strain evidence="11 12">DSM 43941</strain>
    </source>
</reference>
<dbReference type="GO" id="GO:0006355">
    <property type="term" value="P:regulation of DNA-templated transcription"/>
    <property type="evidence" value="ECO:0007669"/>
    <property type="project" value="InterPro"/>
</dbReference>
<evidence type="ECO:0000259" key="9">
    <source>
        <dbReference type="PROSITE" id="PS50110"/>
    </source>
</evidence>
<dbReference type="RefSeq" id="WP_092545271.1">
    <property type="nucleotide sequence ID" value="NZ_BOMJ01000001.1"/>
</dbReference>
<keyword evidence="6" id="KW-0804">Transcription</keyword>
<dbReference type="OrthoDB" id="5242462at2"/>
<feature type="domain" description="OmpR/PhoB-type" evidence="10">
    <location>
        <begin position="132"/>
        <end position="227"/>
    </location>
</feature>
<accession>A0A1H1Z0X2</accession>
<dbReference type="CDD" id="cd00383">
    <property type="entry name" value="trans_reg_C"/>
    <property type="match status" value="1"/>
</dbReference>
<dbReference type="GO" id="GO:0032993">
    <property type="term" value="C:protein-DNA complex"/>
    <property type="evidence" value="ECO:0007669"/>
    <property type="project" value="TreeGrafter"/>
</dbReference>
<proteinExistence type="predicted"/>
<dbReference type="PANTHER" id="PTHR48111">
    <property type="entry name" value="REGULATOR OF RPOS"/>
    <property type="match status" value="1"/>
</dbReference>
<keyword evidence="2 7" id="KW-0597">Phosphoprotein</keyword>
<dbReference type="InterPro" id="IPR036388">
    <property type="entry name" value="WH-like_DNA-bd_sf"/>
</dbReference>
<organism evidence="11 12">
    <name type="scientific">Actinoplanes derwentensis</name>
    <dbReference type="NCBI Taxonomy" id="113562"/>
    <lineage>
        <taxon>Bacteria</taxon>
        <taxon>Bacillati</taxon>
        <taxon>Actinomycetota</taxon>
        <taxon>Actinomycetes</taxon>
        <taxon>Micromonosporales</taxon>
        <taxon>Micromonosporaceae</taxon>
        <taxon>Actinoplanes</taxon>
    </lineage>
</organism>
<dbReference type="SMART" id="SM00448">
    <property type="entry name" value="REC"/>
    <property type="match status" value="1"/>
</dbReference>
<gene>
    <name evidence="11" type="ORF">SAMN04489716_3081</name>
</gene>
<feature type="modified residue" description="4-aspartylphosphate" evidence="7">
    <location>
        <position position="67"/>
    </location>
</feature>
<dbReference type="PROSITE" id="PS51755">
    <property type="entry name" value="OMPR_PHOB"/>
    <property type="match status" value="1"/>
</dbReference>
<dbReference type="EMBL" id="LT629758">
    <property type="protein sequence ID" value="SDT27247.1"/>
    <property type="molecule type" value="Genomic_DNA"/>
</dbReference>
<comment type="subcellular location">
    <subcellularLocation>
        <location evidence="1">Cytoplasm</location>
    </subcellularLocation>
</comment>
<dbReference type="GO" id="GO:0000976">
    <property type="term" value="F:transcription cis-regulatory region binding"/>
    <property type="evidence" value="ECO:0007669"/>
    <property type="project" value="TreeGrafter"/>
</dbReference>
<dbReference type="AlphaFoldDB" id="A0A1H1Z0X2"/>
<evidence type="ECO:0000256" key="1">
    <source>
        <dbReference type="ARBA" id="ARBA00004496"/>
    </source>
</evidence>
<feature type="domain" description="Response regulatory" evidence="9">
    <location>
        <begin position="18"/>
        <end position="130"/>
    </location>
</feature>
<evidence type="ECO:0000256" key="4">
    <source>
        <dbReference type="ARBA" id="ARBA00023015"/>
    </source>
</evidence>
<dbReference type="SUPFAM" id="SSF46894">
    <property type="entry name" value="C-terminal effector domain of the bipartite response regulators"/>
    <property type="match status" value="1"/>
</dbReference>
<dbReference type="PROSITE" id="PS50110">
    <property type="entry name" value="RESPONSE_REGULATORY"/>
    <property type="match status" value="1"/>
</dbReference>
<dbReference type="Gene3D" id="3.40.50.2300">
    <property type="match status" value="1"/>
</dbReference>
<dbReference type="GO" id="GO:0000156">
    <property type="term" value="F:phosphorelay response regulator activity"/>
    <property type="evidence" value="ECO:0007669"/>
    <property type="project" value="TreeGrafter"/>
</dbReference>
<dbReference type="InterPro" id="IPR001867">
    <property type="entry name" value="OmpR/PhoB-type_DNA-bd"/>
</dbReference>
<dbReference type="GO" id="GO:0005829">
    <property type="term" value="C:cytosol"/>
    <property type="evidence" value="ECO:0007669"/>
    <property type="project" value="TreeGrafter"/>
</dbReference>
<dbReference type="InterPro" id="IPR016032">
    <property type="entry name" value="Sig_transdc_resp-reg_C-effctor"/>
</dbReference>
<dbReference type="InterPro" id="IPR011006">
    <property type="entry name" value="CheY-like_superfamily"/>
</dbReference>
<dbReference type="InterPro" id="IPR039420">
    <property type="entry name" value="WalR-like"/>
</dbReference>
<keyword evidence="12" id="KW-1185">Reference proteome</keyword>
<evidence type="ECO:0000256" key="2">
    <source>
        <dbReference type="ARBA" id="ARBA00022553"/>
    </source>
</evidence>
<dbReference type="InterPro" id="IPR001789">
    <property type="entry name" value="Sig_transdc_resp-reg_receiver"/>
</dbReference>
<keyword evidence="3" id="KW-0902">Two-component regulatory system</keyword>
<dbReference type="SMART" id="SM00862">
    <property type="entry name" value="Trans_reg_C"/>
    <property type="match status" value="1"/>
</dbReference>
<evidence type="ECO:0000313" key="12">
    <source>
        <dbReference type="Proteomes" id="UP000198688"/>
    </source>
</evidence>
<keyword evidence="5 8" id="KW-0238">DNA-binding</keyword>
<evidence type="ECO:0000256" key="7">
    <source>
        <dbReference type="PROSITE-ProRule" id="PRU00169"/>
    </source>
</evidence>
<dbReference type="Pfam" id="PF00486">
    <property type="entry name" value="Trans_reg_C"/>
    <property type="match status" value="1"/>
</dbReference>
<sequence>MTRRRAISGMLVDVVKQSVLLSVPDVDLRESVAVRLSAAGYQVTPVATGTDAMTELLARHYDLIVVDMEIPDLYDLARHRPVLAERPPIICMTTCEALDTLVPELGTEVEDYVTKPCRIPELLARVRVQLRQPELRYRDLTLDEVVYQAWRGERQLDVTPAEYRMLRHLLVNAGRVLSKEQLSRSVWGESRGDNAIERLISRLRQKVDLAGPPLIHTKRGFGYRLGSL</sequence>
<name>A0A1H1Z0X2_9ACTN</name>
<evidence type="ECO:0000313" key="11">
    <source>
        <dbReference type="EMBL" id="SDT27247.1"/>
    </source>
</evidence>